<name>A0AAE9F086_CAEBR</name>
<proteinExistence type="predicted"/>
<organism evidence="2 4">
    <name type="scientific">Caenorhabditis briggsae</name>
    <dbReference type="NCBI Taxonomy" id="6238"/>
    <lineage>
        <taxon>Eukaryota</taxon>
        <taxon>Metazoa</taxon>
        <taxon>Ecdysozoa</taxon>
        <taxon>Nematoda</taxon>
        <taxon>Chromadorea</taxon>
        <taxon>Rhabditida</taxon>
        <taxon>Rhabditina</taxon>
        <taxon>Rhabditomorpha</taxon>
        <taxon>Rhabditoidea</taxon>
        <taxon>Rhabditidae</taxon>
        <taxon>Peloderinae</taxon>
        <taxon>Caenorhabditis</taxon>
    </lineage>
</organism>
<protein>
    <submittedName>
        <fullName evidence="2">Uncharacterized protein</fullName>
    </submittedName>
</protein>
<evidence type="ECO:0000313" key="2">
    <source>
        <dbReference type="EMBL" id="UMM30594.1"/>
    </source>
</evidence>
<dbReference type="RefSeq" id="XP_002634661.2">
    <property type="nucleotide sequence ID" value="XM_002634615.2"/>
</dbReference>
<evidence type="ECO:0000313" key="4">
    <source>
        <dbReference type="Proteomes" id="UP000829354"/>
    </source>
</evidence>
<accession>A0AAE9F086</accession>
<evidence type="ECO:0000313" key="1">
    <source>
        <dbReference type="EMBL" id="ULT97424.1"/>
    </source>
</evidence>
<dbReference type="AlphaFoldDB" id="A0AAE9F086"/>
<evidence type="ECO:0000313" key="3">
    <source>
        <dbReference type="Proteomes" id="UP000827892"/>
    </source>
</evidence>
<keyword evidence="4" id="KW-1185">Reference proteome</keyword>
<dbReference type="EMBL" id="CP090894">
    <property type="protein sequence ID" value="ULT97424.1"/>
    <property type="molecule type" value="Genomic_DNA"/>
</dbReference>
<dbReference type="OMA" id="GARDHME"/>
<dbReference type="KEGG" id="cbr:CBG_03520"/>
<reference evidence="1 3" key="2">
    <citation type="submission" date="2022-05" db="EMBL/GenBank/DDBJ databases">
        <title>Chromosome-level reference genomes for two strains of Caenorhabditis briggsae: an improved platform for comparative genomics.</title>
        <authorList>
            <person name="Stevens L."/>
            <person name="Andersen E.C."/>
        </authorList>
    </citation>
    <scope>NUCLEOTIDE SEQUENCE [LARGE SCALE GENOMIC DNA]</scope>
    <source>
        <strain evidence="1">QX1410_ONT</strain>
        <tissue evidence="1">Whole-organism</tissue>
    </source>
</reference>
<dbReference type="EMBL" id="CP092623">
    <property type="protein sequence ID" value="UMM30594.1"/>
    <property type="molecule type" value="Genomic_DNA"/>
</dbReference>
<sequence length="125" mass="13967">MSSGPLTPQEIAAGSSYPQPVIVPLDFIEEQTQGARDHMEMDNSGLYIMSKAVEQFMRQLMRQSTENGVRELEYDGLARFIANSEFAALKDFFPERIEFGKLMAHLYPADPGNQTLQTTSSNSNS</sequence>
<dbReference type="Proteomes" id="UP000829354">
    <property type="component" value="Chromosome IV"/>
</dbReference>
<dbReference type="Proteomes" id="UP000827892">
    <property type="component" value="Chromosome IV"/>
</dbReference>
<gene>
    <name evidence="1" type="ORF">L3Y34_005319</name>
    <name evidence="2" type="ORF">L5515_012403</name>
</gene>
<reference evidence="2 4" key="1">
    <citation type="submission" date="2022-04" db="EMBL/GenBank/DDBJ databases">
        <title>Chromosome-level reference genomes for two strains of Caenorhabditis briggsae: an improved platform for comparative genomics.</title>
        <authorList>
            <person name="Stevens L."/>
            <person name="Andersen E."/>
        </authorList>
    </citation>
    <scope>NUCLEOTIDE SEQUENCE [LARGE SCALE GENOMIC DNA]</scope>
    <source>
        <strain evidence="2">VX34</strain>
        <tissue evidence="2">Whole-organism</tissue>
    </source>
</reference>